<comment type="caution">
    <text evidence="1">The sequence shown here is derived from an EMBL/GenBank/DDBJ whole genome shotgun (WGS) entry which is preliminary data.</text>
</comment>
<proteinExistence type="predicted"/>
<dbReference type="EMBL" id="LAZR01030843">
    <property type="protein sequence ID" value="KKL55433.1"/>
    <property type="molecule type" value="Genomic_DNA"/>
</dbReference>
<gene>
    <name evidence="1" type="ORF">LCGC14_2255480</name>
</gene>
<name>A0A0F9D142_9ZZZZ</name>
<reference evidence="1" key="1">
    <citation type="journal article" date="2015" name="Nature">
        <title>Complex archaea that bridge the gap between prokaryotes and eukaryotes.</title>
        <authorList>
            <person name="Spang A."/>
            <person name="Saw J.H."/>
            <person name="Jorgensen S.L."/>
            <person name="Zaremba-Niedzwiedzka K."/>
            <person name="Martijn J."/>
            <person name="Lind A.E."/>
            <person name="van Eijk R."/>
            <person name="Schleper C."/>
            <person name="Guy L."/>
            <person name="Ettema T.J."/>
        </authorList>
    </citation>
    <scope>NUCLEOTIDE SEQUENCE</scope>
</reference>
<evidence type="ECO:0008006" key="2">
    <source>
        <dbReference type="Google" id="ProtNLM"/>
    </source>
</evidence>
<protein>
    <recommendedName>
        <fullName evidence="2">Nucleoside 2-deoxyribosyltransferase</fullName>
    </recommendedName>
</protein>
<dbReference type="SUPFAM" id="SSF52309">
    <property type="entry name" value="N-(deoxy)ribosyltransferase-like"/>
    <property type="match status" value="1"/>
</dbReference>
<dbReference type="Gene3D" id="3.40.50.10400">
    <property type="entry name" value="Hypothetical protein PA1492"/>
    <property type="match status" value="1"/>
</dbReference>
<sequence>MRIFVAGPIGDTNPQDVIDRNVAIADEVGRDLLHMGHQVFIPHTMTYNWQKDMRLTRDQILELDKSFIVHWAEALYRIPGHSIGAEGEVALARALGLPIFYNWQEILDL</sequence>
<accession>A0A0F9D142</accession>
<dbReference type="AlphaFoldDB" id="A0A0F9D142"/>
<evidence type="ECO:0000313" key="1">
    <source>
        <dbReference type="EMBL" id="KKL55433.1"/>
    </source>
</evidence>
<organism evidence="1">
    <name type="scientific">marine sediment metagenome</name>
    <dbReference type="NCBI Taxonomy" id="412755"/>
    <lineage>
        <taxon>unclassified sequences</taxon>
        <taxon>metagenomes</taxon>
        <taxon>ecological metagenomes</taxon>
    </lineage>
</organism>